<dbReference type="Proteomes" id="UP000642284">
    <property type="component" value="Unassembled WGS sequence"/>
</dbReference>
<dbReference type="RefSeq" id="WP_187819786.1">
    <property type="nucleotide sequence ID" value="NZ_JACTVJ010000039.1"/>
</dbReference>
<reference evidence="3 4" key="1">
    <citation type="submission" date="2020-08" db="EMBL/GenBank/DDBJ databases">
        <title>Genemic of Streptomyces polyaspartic.</title>
        <authorList>
            <person name="Liu W."/>
        </authorList>
    </citation>
    <scope>NUCLEOTIDE SEQUENCE [LARGE SCALE GENOMIC DNA]</scope>
    <source>
        <strain evidence="3 4">TRM66268-LWL</strain>
    </source>
</reference>
<sequence length="304" mass="31978">MNSRPTPEEARRFLLILTRALSAVAVLALVSTAINVTLFAVSRGVPWPIAGLLDPMLALGLVVALYGEARLAAWGVRPSGWSTALRWFTGTVATLMNVWPSLWPTGRIGWPADADLAGVVLHATPTLLLVLVTETIAAYRRAAAPLLQASGQSEPADPLASTDPLPDQLTAPGAAPAAGSLPVRHHASISDRPDAAAESTPESGLFTPAPPTPDTVLRQLGPVAADSAPNMAPSAPVGQGVAQRPPVGDVWERALALDASVRSATGRSVSVWRLRRDLHIGPDRARQLHDQLLTHHAANRPVRS</sequence>
<keyword evidence="2" id="KW-0472">Membrane</keyword>
<evidence type="ECO:0000313" key="4">
    <source>
        <dbReference type="Proteomes" id="UP000642284"/>
    </source>
</evidence>
<keyword evidence="2" id="KW-0812">Transmembrane</keyword>
<feature type="transmembrane region" description="Helical" evidence="2">
    <location>
        <begin position="47"/>
        <end position="67"/>
    </location>
</feature>
<proteinExistence type="predicted"/>
<keyword evidence="2" id="KW-1133">Transmembrane helix</keyword>
<evidence type="ECO:0000313" key="3">
    <source>
        <dbReference type="EMBL" id="MBC9719380.1"/>
    </source>
</evidence>
<evidence type="ECO:0000256" key="1">
    <source>
        <dbReference type="SAM" id="MobiDB-lite"/>
    </source>
</evidence>
<gene>
    <name evidence="3" type="ORF">H9Y04_43410</name>
</gene>
<feature type="transmembrane region" description="Helical" evidence="2">
    <location>
        <begin position="20"/>
        <end position="41"/>
    </location>
</feature>
<comment type="caution">
    <text evidence="3">The sequence shown here is derived from an EMBL/GenBank/DDBJ whole genome shotgun (WGS) entry which is preliminary data.</text>
</comment>
<accession>A0ABR7SXI3</accession>
<dbReference type="EMBL" id="JACTVJ010000039">
    <property type="protein sequence ID" value="MBC9719380.1"/>
    <property type="molecule type" value="Genomic_DNA"/>
</dbReference>
<evidence type="ECO:0000256" key="2">
    <source>
        <dbReference type="SAM" id="Phobius"/>
    </source>
</evidence>
<keyword evidence="4" id="KW-1185">Reference proteome</keyword>
<name>A0ABR7SXI3_9ACTN</name>
<feature type="region of interest" description="Disordered" evidence="1">
    <location>
        <begin position="150"/>
        <end position="217"/>
    </location>
</feature>
<organism evidence="3 4">
    <name type="scientific">Streptomyces polyasparticus</name>
    <dbReference type="NCBI Taxonomy" id="2767826"/>
    <lineage>
        <taxon>Bacteria</taxon>
        <taxon>Bacillati</taxon>
        <taxon>Actinomycetota</taxon>
        <taxon>Actinomycetes</taxon>
        <taxon>Kitasatosporales</taxon>
        <taxon>Streptomycetaceae</taxon>
        <taxon>Streptomyces</taxon>
    </lineage>
</organism>
<protein>
    <submittedName>
        <fullName evidence="3">Extensin</fullName>
    </submittedName>
</protein>